<protein>
    <submittedName>
        <fullName evidence="3">Uncharacterized protein</fullName>
    </submittedName>
</protein>
<evidence type="ECO:0000313" key="4">
    <source>
        <dbReference type="Proteomes" id="UP000013307"/>
    </source>
</evidence>
<dbReference type="STRING" id="387631.Asulf_01153"/>
<feature type="transmembrane region" description="Helical" evidence="2">
    <location>
        <begin position="12"/>
        <end position="34"/>
    </location>
</feature>
<dbReference type="GeneID" id="15392794"/>
<dbReference type="AlphaFoldDB" id="N0BFT8"/>
<gene>
    <name evidence="3" type="ORF">Asulf_01153</name>
</gene>
<organism evidence="3 4">
    <name type="scientific">Archaeoglobus sulfaticallidus PM70-1</name>
    <dbReference type="NCBI Taxonomy" id="387631"/>
    <lineage>
        <taxon>Archaea</taxon>
        <taxon>Methanobacteriati</taxon>
        <taxon>Methanobacteriota</taxon>
        <taxon>Archaeoglobi</taxon>
        <taxon>Archaeoglobales</taxon>
        <taxon>Archaeoglobaceae</taxon>
        <taxon>Archaeoglobus</taxon>
    </lineage>
</organism>
<dbReference type="EMBL" id="CP005290">
    <property type="protein sequence ID" value="AGK61152.1"/>
    <property type="molecule type" value="Genomic_DNA"/>
</dbReference>
<proteinExistence type="predicted"/>
<accession>N0BFT8</accession>
<evidence type="ECO:0000256" key="1">
    <source>
        <dbReference type="SAM" id="Coils"/>
    </source>
</evidence>
<evidence type="ECO:0000313" key="3">
    <source>
        <dbReference type="EMBL" id="AGK61152.1"/>
    </source>
</evidence>
<keyword evidence="2" id="KW-1133">Transmembrane helix</keyword>
<dbReference type="HOGENOM" id="CLU_2783826_0_0_2"/>
<evidence type="ECO:0000256" key="2">
    <source>
        <dbReference type="SAM" id="Phobius"/>
    </source>
</evidence>
<keyword evidence="1" id="KW-0175">Coiled coil</keyword>
<reference evidence="3 4" key="1">
    <citation type="journal article" date="2013" name="Genome Announc.">
        <title>Complete Genome Sequence of the Thermophilic and Facultatively Chemolithoautotrophic Sulfate Reducer Archaeoglobus sulfaticallidus Strain PM70-1T.</title>
        <authorList>
            <person name="Stokke R."/>
            <person name="Hocking W.P."/>
            <person name="Steinsbu B.O."/>
            <person name="Steen I.H."/>
        </authorList>
    </citation>
    <scope>NUCLEOTIDE SEQUENCE [LARGE SCALE GENOMIC DNA]</scope>
    <source>
        <strain evidence="3">PM70-1</strain>
    </source>
</reference>
<dbReference type="KEGG" id="ast:Asulf_01153"/>
<keyword evidence="4" id="KW-1185">Reference proteome</keyword>
<name>N0BFT8_9EURY</name>
<feature type="coiled-coil region" evidence="1">
    <location>
        <begin position="37"/>
        <end position="64"/>
    </location>
</feature>
<dbReference type="Proteomes" id="UP000013307">
    <property type="component" value="Chromosome"/>
</dbReference>
<dbReference type="RefSeq" id="WP_015590750.1">
    <property type="nucleotide sequence ID" value="NC_021169.1"/>
</dbReference>
<keyword evidence="2" id="KW-0472">Membrane</keyword>
<sequence length="68" mass="7622">MPWGMYEGGNFLVSLTVGFGIVSIIMILGFYLLIKSINDLKNSMISIENKVENVNTKVKEIADQLEEI</sequence>
<keyword evidence="2" id="KW-0812">Transmembrane</keyword>